<keyword evidence="9 12" id="KW-0472">Membrane</keyword>
<evidence type="ECO:0000256" key="1">
    <source>
        <dbReference type="ARBA" id="ARBA00001971"/>
    </source>
</evidence>
<feature type="binding site" description="axial binding residue" evidence="10">
    <location>
        <position position="455"/>
    </location>
    <ligand>
        <name>heme</name>
        <dbReference type="ChEBI" id="CHEBI:30413"/>
    </ligand>
    <ligandPart>
        <name>Fe</name>
        <dbReference type="ChEBI" id="CHEBI:18248"/>
    </ligandPart>
</feature>
<dbReference type="GO" id="GO:0016705">
    <property type="term" value="F:oxidoreductase activity, acting on paired donors, with incorporation or reduction of molecular oxygen"/>
    <property type="evidence" value="ECO:0007669"/>
    <property type="project" value="InterPro"/>
</dbReference>
<evidence type="ECO:0000256" key="7">
    <source>
        <dbReference type="ARBA" id="ARBA00023004"/>
    </source>
</evidence>
<dbReference type="PROSITE" id="PS00086">
    <property type="entry name" value="CYTOCHROME_P450"/>
    <property type="match status" value="1"/>
</dbReference>
<dbReference type="GO" id="GO:0004497">
    <property type="term" value="F:monooxygenase activity"/>
    <property type="evidence" value="ECO:0007669"/>
    <property type="project" value="UniProtKB-KW"/>
</dbReference>
<dbReference type="CDD" id="cd11072">
    <property type="entry name" value="CYP71-like"/>
    <property type="match status" value="1"/>
</dbReference>
<evidence type="ECO:0000313" key="13">
    <source>
        <dbReference type="EMBL" id="KAF5730373.1"/>
    </source>
</evidence>
<dbReference type="PANTHER" id="PTHR47943:SF9">
    <property type="entry name" value="CYTOCHROME P450"/>
    <property type="match status" value="1"/>
</dbReference>
<evidence type="ECO:0000256" key="12">
    <source>
        <dbReference type="SAM" id="Phobius"/>
    </source>
</evidence>
<dbReference type="PANTHER" id="PTHR47943">
    <property type="entry name" value="CYTOCHROME P450 93A3-LIKE"/>
    <property type="match status" value="1"/>
</dbReference>
<dbReference type="AlphaFoldDB" id="A0A7J7C8A7"/>
<dbReference type="InterPro" id="IPR036396">
    <property type="entry name" value="Cyt_P450_sf"/>
</dbReference>
<reference evidence="13 14" key="1">
    <citation type="journal article" date="2020" name="Nat. Commun.">
        <title>Genome of Tripterygium wilfordii and identification of cytochrome P450 involved in triptolide biosynthesis.</title>
        <authorList>
            <person name="Tu L."/>
            <person name="Su P."/>
            <person name="Zhang Z."/>
            <person name="Gao L."/>
            <person name="Wang J."/>
            <person name="Hu T."/>
            <person name="Zhou J."/>
            <person name="Zhang Y."/>
            <person name="Zhao Y."/>
            <person name="Liu Y."/>
            <person name="Song Y."/>
            <person name="Tong Y."/>
            <person name="Lu Y."/>
            <person name="Yang J."/>
            <person name="Xu C."/>
            <person name="Jia M."/>
            <person name="Peters R.J."/>
            <person name="Huang L."/>
            <person name="Gao W."/>
        </authorList>
    </citation>
    <scope>NUCLEOTIDE SEQUENCE [LARGE SCALE GENOMIC DNA]</scope>
    <source>
        <strain evidence="14">cv. XIE 37</strain>
        <tissue evidence="13">Leaf</tissue>
    </source>
</reference>
<evidence type="ECO:0000256" key="9">
    <source>
        <dbReference type="ARBA" id="ARBA00023136"/>
    </source>
</evidence>
<dbReference type="PRINTS" id="PR00463">
    <property type="entry name" value="EP450I"/>
</dbReference>
<keyword evidence="4 10" id="KW-0349">Heme</keyword>
<protein>
    <submittedName>
        <fullName evidence="13">Cytochrome P450 CYP736A12-like protein</fullName>
    </submittedName>
</protein>
<proteinExistence type="inferred from homology"/>
<comment type="cofactor">
    <cofactor evidence="1 10">
        <name>heme</name>
        <dbReference type="ChEBI" id="CHEBI:30413"/>
    </cofactor>
</comment>
<dbReference type="EMBL" id="JAAARO010000020">
    <property type="protein sequence ID" value="KAF5730373.1"/>
    <property type="molecule type" value="Genomic_DNA"/>
</dbReference>
<dbReference type="FunFam" id="1.10.630.10:FF:000011">
    <property type="entry name" value="Cytochrome P450 83B1"/>
    <property type="match status" value="1"/>
</dbReference>
<evidence type="ECO:0000256" key="10">
    <source>
        <dbReference type="PIRSR" id="PIRSR602401-1"/>
    </source>
</evidence>
<comment type="similarity">
    <text evidence="3 11">Belongs to the cytochrome P450 family.</text>
</comment>
<dbReference type="InterPro" id="IPR002401">
    <property type="entry name" value="Cyt_P450_E_grp-I"/>
</dbReference>
<keyword evidence="14" id="KW-1185">Reference proteome</keyword>
<keyword evidence="6 11" id="KW-0560">Oxidoreductase</keyword>
<evidence type="ECO:0000256" key="8">
    <source>
        <dbReference type="ARBA" id="ARBA00023033"/>
    </source>
</evidence>
<dbReference type="SUPFAM" id="SSF48264">
    <property type="entry name" value="Cytochrome P450"/>
    <property type="match status" value="1"/>
</dbReference>
<dbReference type="Gene3D" id="1.10.630.10">
    <property type="entry name" value="Cytochrome P450"/>
    <property type="match status" value="1"/>
</dbReference>
<keyword evidence="8 11" id="KW-0503">Monooxygenase</keyword>
<dbReference type="GO" id="GO:0020037">
    <property type="term" value="F:heme binding"/>
    <property type="evidence" value="ECO:0007669"/>
    <property type="project" value="InterPro"/>
</dbReference>
<evidence type="ECO:0000313" key="14">
    <source>
        <dbReference type="Proteomes" id="UP000593562"/>
    </source>
</evidence>
<dbReference type="InParanoid" id="A0A7J7C8A7"/>
<keyword evidence="5 10" id="KW-0479">Metal-binding</keyword>
<dbReference type="OrthoDB" id="2789670at2759"/>
<feature type="transmembrane region" description="Helical" evidence="12">
    <location>
        <begin position="12"/>
        <end position="31"/>
    </location>
</feature>
<evidence type="ECO:0000256" key="4">
    <source>
        <dbReference type="ARBA" id="ARBA00022617"/>
    </source>
</evidence>
<dbReference type="Proteomes" id="UP000593562">
    <property type="component" value="Unassembled WGS sequence"/>
</dbReference>
<evidence type="ECO:0000256" key="5">
    <source>
        <dbReference type="ARBA" id="ARBA00022723"/>
    </source>
</evidence>
<keyword evidence="7 10" id="KW-0408">Iron</keyword>
<sequence length="517" mass="58553">MPCPLAYAHMSPSVLASTAILLGCLWLYAYYKSNHDHGKLPPGPRALPFLGSLHMLGNLPHLTLAKLAQKYGPLMSIKLGSATAIVISSPDYAELFLKTHDPVFASRPDAEAAMYLSYGGKGMALTPYGSNWRNARKLCHTNLLCASKVESSTQIRREELEMFVGSVRKSAMAQEVVDLTEKVRELIENMIFRMLFGHKIDYHRFDVKMLIEEASFFAGAFNISDFMPYLGALDLQGMKQRMGAFSKAMDEFLEKIISDHEQDPQRDQNQHGSSFIDVLLSSMNKPLMNPNDRKQSEYIIDRDSIKAIIIDMFIGGYDSTATSIMWAISELFMHPRVMKCLQQELQNVVGTKRMVEETDLPKLTYLDMVLNESFRLHPSAPLLSPREAMEDIKINKYYIPKKSRIVLNTWAIGRDVSAWSSNVNEFLPERFMEDNVDVRGRDFRVLPFGSGRRGCPAINLGLTITRLVVAQLMHCFNWELPEGMSPSDLDLSEKCRLSFPRVARVHAVPTSYRIMCE</sequence>
<comment type="caution">
    <text evidence="13">The sequence shown here is derived from an EMBL/GenBank/DDBJ whole genome shotgun (WGS) entry which is preliminary data.</text>
</comment>
<keyword evidence="12" id="KW-1133">Transmembrane helix</keyword>
<evidence type="ECO:0000256" key="2">
    <source>
        <dbReference type="ARBA" id="ARBA00004370"/>
    </source>
</evidence>
<evidence type="ECO:0000256" key="3">
    <source>
        <dbReference type="ARBA" id="ARBA00010617"/>
    </source>
</evidence>
<dbReference type="PRINTS" id="PR00385">
    <property type="entry name" value="P450"/>
</dbReference>
<dbReference type="GO" id="GO:0005506">
    <property type="term" value="F:iron ion binding"/>
    <property type="evidence" value="ECO:0007669"/>
    <property type="project" value="InterPro"/>
</dbReference>
<comment type="subcellular location">
    <subcellularLocation>
        <location evidence="2">Membrane</location>
    </subcellularLocation>
</comment>
<organism evidence="13 14">
    <name type="scientific">Tripterygium wilfordii</name>
    <name type="common">Thunder God vine</name>
    <dbReference type="NCBI Taxonomy" id="458696"/>
    <lineage>
        <taxon>Eukaryota</taxon>
        <taxon>Viridiplantae</taxon>
        <taxon>Streptophyta</taxon>
        <taxon>Embryophyta</taxon>
        <taxon>Tracheophyta</taxon>
        <taxon>Spermatophyta</taxon>
        <taxon>Magnoliopsida</taxon>
        <taxon>eudicotyledons</taxon>
        <taxon>Gunneridae</taxon>
        <taxon>Pentapetalae</taxon>
        <taxon>rosids</taxon>
        <taxon>fabids</taxon>
        <taxon>Celastrales</taxon>
        <taxon>Celastraceae</taxon>
        <taxon>Tripterygium</taxon>
    </lineage>
</organism>
<dbReference type="InterPro" id="IPR001128">
    <property type="entry name" value="Cyt_P450"/>
</dbReference>
<dbReference type="Pfam" id="PF00067">
    <property type="entry name" value="p450"/>
    <property type="match status" value="1"/>
</dbReference>
<accession>A0A7J7C8A7</accession>
<name>A0A7J7C8A7_TRIWF</name>
<evidence type="ECO:0000256" key="11">
    <source>
        <dbReference type="RuleBase" id="RU000461"/>
    </source>
</evidence>
<gene>
    <name evidence="13" type="ORF">HS088_TW20G00746</name>
</gene>
<keyword evidence="12" id="KW-0812">Transmembrane</keyword>
<evidence type="ECO:0000256" key="6">
    <source>
        <dbReference type="ARBA" id="ARBA00023002"/>
    </source>
</evidence>
<dbReference type="GO" id="GO:0016020">
    <property type="term" value="C:membrane"/>
    <property type="evidence" value="ECO:0007669"/>
    <property type="project" value="UniProtKB-SubCell"/>
</dbReference>
<dbReference type="InterPro" id="IPR017972">
    <property type="entry name" value="Cyt_P450_CS"/>
</dbReference>